<sequence>MGRARTKSSKVKILGASSAAANDAKSGPSVSALLEKAQELIVQCDYELAERFVRRVLEREPRNAEAREMLGVAQLEQGELEAAKSTFQSLLPPNTTAPPTPPPSAHLYLAQLSDDDPHIALQHYQAAVDILVAQLKGKDRASDPAALTDDETEMRRNVVRALIGMVEIWMDPQYELCDDPTAEHTCENLLNTALQVDPGNAEALQTLASVRLSQQRPDDAKACLEQAWTAWKDLDLDDPRLPLIPTRLALVKLFLELELYTPALLVLQGVMASDDQEVEAWYLEGWCFFLMAEEAREKGEPLDGLAWEELARDARDCLETCQMLHVNEEYPDAPLLNHAKELIEKLEALGIHQSPPGEDEEDGEDWEDADGSDEDEDVEMS</sequence>
<dbReference type="OrthoDB" id="1914839at2759"/>
<evidence type="ECO:0000256" key="1">
    <source>
        <dbReference type="SAM" id="MobiDB-lite"/>
    </source>
</evidence>
<feature type="region of interest" description="Disordered" evidence="1">
    <location>
        <begin position="347"/>
        <end position="381"/>
    </location>
</feature>
<dbReference type="SUPFAM" id="SSF48452">
    <property type="entry name" value="TPR-like"/>
    <property type="match status" value="2"/>
</dbReference>
<dbReference type="AlphaFoldDB" id="A0A8E2DRG2"/>
<reference evidence="2 3" key="1">
    <citation type="submission" date="2016-07" db="EMBL/GenBank/DDBJ databases">
        <title>Draft genome of the white-rot fungus Obba rivulosa 3A-2.</title>
        <authorList>
            <consortium name="DOE Joint Genome Institute"/>
            <person name="Miettinen O."/>
            <person name="Riley R."/>
            <person name="Acob R."/>
            <person name="Barry K."/>
            <person name="Cullen D."/>
            <person name="De Vries R."/>
            <person name="Hainaut M."/>
            <person name="Hatakka A."/>
            <person name="Henrissat B."/>
            <person name="Hilden K."/>
            <person name="Kuo R."/>
            <person name="Labutti K."/>
            <person name="Lipzen A."/>
            <person name="Makela M.R."/>
            <person name="Sandor L."/>
            <person name="Spatafora J.W."/>
            <person name="Grigoriev I.V."/>
            <person name="Hibbett D.S."/>
        </authorList>
    </citation>
    <scope>NUCLEOTIDE SEQUENCE [LARGE SCALE GENOMIC DNA]</scope>
    <source>
        <strain evidence="2 3">3A-2</strain>
    </source>
</reference>
<proteinExistence type="predicted"/>
<dbReference type="CDD" id="cd24142">
    <property type="entry name" value="ACL4-like"/>
    <property type="match status" value="1"/>
</dbReference>
<gene>
    <name evidence="2" type="ORF">OBBRIDRAFT_747691</name>
</gene>
<dbReference type="InterPro" id="IPR019734">
    <property type="entry name" value="TPR_rpt"/>
</dbReference>
<accession>A0A8E2DRG2</accession>
<feature type="compositionally biased region" description="Acidic residues" evidence="1">
    <location>
        <begin position="357"/>
        <end position="381"/>
    </location>
</feature>
<evidence type="ECO:0000313" key="2">
    <source>
        <dbReference type="EMBL" id="OCH94383.1"/>
    </source>
</evidence>
<evidence type="ECO:0000313" key="3">
    <source>
        <dbReference type="Proteomes" id="UP000250043"/>
    </source>
</evidence>
<organism evidence="2 3">
    <name type="scientific">Obba rivulosa</name>
    <dbReference type="NCBI Taxonomy" id="1052685"/>
    <lineage>
        <taxon>Eukaryota</taxon>
        <taxon>Fungi</taxon>
        <taxon>Dikarya</taxon>
        <taxon>Basidiomycota</taxon>
        <taxon>Agaricomycotina</taxon>
        <taxon>Agaricomycetes</taxon>
        <taxon>Polyporales</taxon>
        <taxon>Gelatoporiaceae</taxon>
        <taxon>Obba</taxon>
    </lineage>
</organism>
<dbReference type="EMBL" id="KV722344">
    <property type="protein sequence ID" value="OCH94383.1"/>
    <property type="molecule type" value="Genomic_DNA"/>
</dbReference>
<name>A0A8E2DRG2_9APHY</name>
<dbReference type="Proteomes" id="UP000250043">
    <property type="component" value="Unassembled WGS sequence"/>
</dbReference>
<dbReference type="InterPro" id="IPR011990">
    <property type="entry name" value="TPR-like_helical_dom_sf"/>
</dbReference>
<keyword evidence="3" id="KW-1185">Reference proteome</keyword>
<dbReference type="Pfam" id="PF14559">
    <property type="entry name" value="TPR_19"/>
    <property type="match status" value="1"/>
</dbReference>
<dbReference type="SMART" id="SM00028">
    <property type="entry name" value="TPR"/>
    <property type="match status" value="2"/>
</dbReference>
<dbReference type="Pfam" id="PF13432">
    <property type="entry name" value="TPR_16"/>
    <property type="match status" value="1"/>
</dbReference>
<dbReference type="Gene3D" id="1.25.40.10">
    <property type="entry name" value="Tetratricopeptide repeat domain"/>
    <property type="match status" value="2"/>
</dbReference>
<protein>
    <submittedName>
        <fullName evidence="2">TPR-like protein</fullName>
    </submittedName>
</protein>